<dbReference type="RefSeq" id="WP_110703358.1">
    <property type="nucleotide sequence ID" value="NZ_QJRO01000019.1"/>
</dbReference>
<evidence type="ECO:0000313" key="4">
    <source>
        <dbReference type="EMBL" id="PYB76424.1"/>
    </source>
</evidence>
<feature type="domain" description="D-isomer specific 2-hydroxyacid dehydrogenase NAD-binding" evidence="3">
    <location>
        <begin position="107"/>
        <end position="277"/>
    </location>
</feature>
<reference evidence="4 5" key="1">
    <citation type="submission" date="2018-06" db="EMBL/GenBank/DDBJ databases">
        <title>Pseudomonas diversity within urban Lake Michigan freshwaters.</title>
        <authorList>
            <person name="Batrich M."/>
            <person name="Hatzopoulos T."/>
            <person name="Putonti C."/>
        </authorList>
    </citation>
    <scope>NUCLEOTIDE SEQUENCE [LARGE SCALE GENOMIC DNA]</scope>
    <source>
        <strain evidence="4 5">LBp-160603</strain>
    </source>
</reference>
<sequence>MSGVRIASQLDARFNALLAAAVPGVEILALPRGVPHGLPDDVRVLLAAPDPGLRDAVAPPSGWPFGLGFVQLVSSGIDYFPGWLLEPVPVASARGVTADSLAEFALAAMFAAAKQLPQLWIDEPGQWQPRPLASLAGSTLAIYGFGRIGQALARKALALDIEVIALRRSARPFEVAGVRGAASVEELFARADHLVLAAPADPSTRHVVDRRSLAHAKPGLHLINIARGSLVDQNALLDALDSGQVALASLDVTEPEPLPAGHRLYGHPKVRLSPHTSANTPQVYRNLAALLARNLEHLRSGRPLENLLAQGETT</sequence>
<dbReference type="SUPFAM" id="SSF51735">
    <property type="entry name" value="NAD(P)-binding Rossmann-fold domains"/>
    <property type="match status" value="1"/>
</dbReference>
<dbReference type="AlphaFoldDB" id="A0A2V4HPV8"/>
<dbReference type="GO" id="GO:0051287">
    <property type="term" value="F:NAD binding"/>
    <property type="evidence" value="ECO:0007669"/>
    <property type="project" value="InterPro"/>
</dbReference>
<dbReference type="Gene3D" id="3.40.50.720">
    <property type="entry name" value="NAD(P)-binding Rossmann-like Domain"/>
    <property type="match status" value="2"/>
</dbReference>
<proteinExistence type="predicted"/>
<evidence type="ECO:0000259" key="3">
    <source>
        <dbReference type="Pfam" id="PF02826"/>
    </source>
</evidence>
<dbReference type="Proteomes" id="UP000247620">
    <property type="component" value="Unassembled WGS sequence"/>
</dbReference>
<comment type="caution">
    <text evidence="4">The sequence shown here is derived from an EMBL/GenBank/DDBJ whole genome shotgun (WGS) entry which is preliminary data.</text>
</comment>
<evidence type="ECO:0000313" key="5">
    <source>
        <dbReference type="Proteomes" id="UP000247620"/>
    </source>
</evidence>
<gene>
    <name evidence="4" type="ORF">DMX07_21530</name>
</gene>
<name>A0A2V4HPV8_9PSED</name>
<evidence type="ECO:0000256" key="2">
    <source>
        <dbReference type="ARBA" id="ARBA00023027"/>
    </source>
</evidence>
<keyword evidence="2" id="KW-0520">NAD</keyword>
<dbReference type="PANTHER" id="PTHR43333:SF1">
    <property type="entry name" value="D-ISOMER SPECIFIC 2-HYDROXYACID DEHYDROGENASE NAD-BINDING DOMAIN-CONTAINING PROTEIN"/>
    <property type="match status" value="1"/>
</dbReference>
<accession>A0A2V4HPV8</accession>
<organism evidence="4 5">
    <name type="scientific">Pseudomonas soli</name>
    <dbReference type="NCBI Taxonomy" id="1306993"/>
    <lineage>
        <taxon>Bacteria</taxon>
        <taxon>Pseudomonadati</taxon>
        <taxon>Pseudomonadota</taxon>
        <taxon>Gammaproteobacteria</taxon>
        <taxon>Pseudomonadales</taxon>
        <taxon>Pseudomonadaceae</taxon>
        <taxon>Pseudomonas</taxon>
    </lineage>
</organism>
<dbReference type="GO" id="GO:0016491">
    <property type="term" value="F:oxidoreductase activity"/>
    <property type="evidence" value="ECO:0007669"/>
    <property type="project" value="UniProtKB-KW"/>
</dbReference>
<dbReference type="InterPro" id="IPR006140">
    <property type="entry name" value="D-isomer_DH_NAD-bd"/>
</dbReference>
<dbReference type="Pfam" id="PF02826">
    <property type="entry name" value="2-Hacid_dh_C"/>
    <property type="match status" value="1"/>
</dbReference>
<dbReference type="PANTHER" id="PTHR43333">
    <property type="entry name" value="2-HACID_DH_C DOMAIN-CONTAINING PROTEIN"/>
    <property type="match status" value="1"/>
</dbReference>
<evidence type="ECO:0000256" key="1">
    <source>
        <dbReference type="ARBA" id="ARBA00023002"/>
    </source>
</evidence>
<dbReference type="EMBL" id="QJRO01000019">
    <property type="protein sequence ID" value="PYB76424.1"/>
    <property type="molecule type" value="Genomic_DNA"/>
</dbReference>
<dbReference type="InterPro" id="IPR036291">
    <property type="entry name" value="NAD(P)-bd_dom_sf"/>
</dbReference>
<keyword evidence="1" id="KW-0560">Oxidoreductase</keyword>
<protein>
    <submittedName>
        <fullName evidence="4">Dihydrofolate reductase</fullName>
    </submittedName>
</protein>